<dbReference type="Proteomes" id="UP000192343">
    <property type="component" value="Unassembled WGS sequence"/>
</dbReference>
<dbReference type="EMBL" id="MWQY01000017">
    <property type="protein sequence ID" value="ORC33888.1"/>
    <property type="molecule type" value="Genomic_DNA"/>
</dbReference>
<evidence type="ECO:0000313" key="1">
    <source>
        <dbReference type="EMBL" id="ORC33888.1"/>
    </source>
</evidence>
<gene>
    <name evidence="1" type="ORF">B4O97_14590</name>
</gene>
<dbReference type="RefSeq" id="WP_083051914.1">
    <property type="nucleotide sequence ID" value="NZ_CAXXQO010000002.1"/>
</dbReference>
<dbReference type="STRING" id="1963862.B4O97_14590"/>
<sequence>MNKTSFFSKKPISCPVCGSSFHREEMLTGSGRLIAGNLTEELRRLYEVNKKFGEVNPLVYPITVCPSCFFAAYPADFSDVPLESVPELKKNSEKRVAVIRPIFPELEFREPRGLKEGVAAYYFALMCYDYFPKFTAPTIKQGLSSLRAAWLCNDLHTAMPNENYDYMARLFYRKARFFYTLAVEYESDGTESLGNAGNLGPDLDKNYGYDGVLYLASYLEYMYGPQEDPEKREKSLHLAKRIVARIFGMGKATKSKPEAILNCSRDLFDSINEALKEFGGADA</sequence>
<comment type="caution">
    <text evidence="1">The sequence shown here is derived from an EMBL/GenBank/DDBJ whole genome shotgun (WGS) entry which is preliminary data.</text>
</comment>
<dbReference type="OrthoDB" id="367491at2"/>
<dbReference type="Pfam" id="PF09986">
    <property type="entry name" value="DUF2225"/>
    <property type="match status" value="1"/>
</dbReference>
<evidence type="ECO:0008006" key="3">
    <source>
        <dbReference type="Google" id="ProtNLM"/>
    </source>
</evidence>
<accession>A0A1Y1RV82</accession>
<dbReference type="AlphaFoldDB" id="A0A1Y1RV82"/>
<organism evidence="1 2">
    <name type="scientific">Marispirochaeta aestuarii</name>
    <dbReference type="NCBI Taxonomy" id="1963862"/>
    <lineage>
        <taxon>Bacteria</taxon>
        <taxon>Pseudomonadati</taxon>
        <taxon>Spirochaetota</taxon>
        <taxon>Spirochaetia</taxon>
        <taxon>Spirochaetales</taxon>
        <taxon>Spirochaetaceae</taxon>
        <taxon>Marispirochaeta</taxon>
    </lineage>
</organism>
<keyword evidence="2" id="KW-1185">Reference proteome</keyword>
<reference evidence="1 2" key="1">
    <citation type="submission" date="2017-03" db="EMBL/GenBank/DDBJ databases">
        <title>Draft Genome sequence of Marispirochaeta sp. strain JC444.</title>
        <authorList>
            <person name="Shivani Y."/>
            <person name="Subhash Y."/>
            <person name="Sasikala C."/>
            <person name="Ramana C."/>
        </authorList>
    </citation>
    <scope>NUCLEOTIDE SEQUENCE [LARGE SCALE GENOMIC DNA]</scope>
    <source>
        <strain evidence="1 2">JC444</strain>
    </source>
</reference>
<proteinExistence type="predicted"/>
<dbReference type="InterPro" id="IPR018708">
    <property type="entry name" value="DUF2225"/>
</dbReference>
<evidence type="ECO:0000313" key="2">
    <source>
        <dbReference type="Proteomes" id="UP000192343"/>
    </source>
</evidence>
<name>A0A1Y1RV82_9SPIO</name>
<protein>
    <recommendedName>
        <fullName evidence="3">DUF2225 domain-containing protein</fullName>
    </recommendedName>
</protein>